<dbReference type="Pfam" id="PF11951">
    <property type="entry name" value="Fungal_trans_2"/>
    <property type="match status" value="2"/>
</dbReference>
<dbReference type="InterPro" id="IPR036864">
    <property type="entry name" value="Zn2-C6_fun-type_DNA-bd_sf"/>
</dbReference>
<evidence type="ECO:0000256" key="11">
    <source>
        <dbReference type="SAM" id="Phobius"/>
    </source>
</evidence>
<protein>
    <recommendedName>
        <fullName evidence="12">Zn(2)-C6 fungal-type domain-containing protein</fullName>
    </recommendedName>
</protein>
<dbReference type="GO" id="GO:0008270">
    <property type="term" value="F:zinc ion binding"/>
    <property type="evidence" value="ECO:0007669"/>
    <property type="project" value="InterPro"/>
</dbReference>
<evidence type="ECO:0000256" key="3">
    <source>
        <dbReference type="ARBA" id="ARBA00022692"/>
    </source>
</evidence>
<name>A0A9W9VX04_9EURO</name>
<dbReference type="AlphaFoldDB" id="A0A9W9VX04"/>
<feature type="compositionally biased region" description="Basic and acidic residues" evidence="10">
    <location>
        <begin position="653"/>
        <end position="668"/>
    </location>
</feature>
<dbReference type="Pfam" id="PF13520">
    <property type="entry name" value="AA_permease_2"/>
    <property type="match status" value="1"/>
</dbReference>
<keyword evidence="7 11" id="KW-0472">Membrane</keyword>
<evidence type="ECO:0000313" key="14">
    <source>
        <dbReference type="Proteomes" id="UP001147782"/>
    </source>
</evidence>
<proteinExistence type="predicted"/>
<feature type="transmembrane region" description="Helical" evidence="11">
    <location>
        <begin position="444"/>
        <end position="464"/>
    </location>
</feature>
<feature type="transmembrane region" description="Helical" evidence="11">
    <location>
        <begin position="77"/>
        <end position="97"/>
    </location>
</feature>
<evidence type="ECO:0000256" key="2">
    <source>
        <dbReference type="ARBA" id="ARBA00022448"/>
    </source>
</evidence>
<evidence type="ECO:0000256" key="1">
    <source>
        <dbReference type="ARBA" id="ARBA00004141"/>
    </source>
</evidence>
<evidence type="ECO:0000259" key="12">
    <source>
        <dbReference type="PROSITE" id="PS50048"/>
    </source>
</evidence>
<evidence type="ECO:0000256" key="7">
    <source>
        <dbReference type="ARBA" id="ARBA00023136"/>
    </source>
</evidence>
<dbReference type="SUPFAM" id="SSF57701">
    <property type="entry name" value="Zn2/Cys6 DNA-binding domain"/>
    <property type="match status" value="1"/>
</dbReference>
<feature type="transmembrane region" description="Helical" evidence="11">
    <location>
        <begin position="161"/>
        <end position="180"/>
    </location>
</feature>
<dbReference type="RefSeq" id="XP_056561523.1">
    <property type="nucleotide sequence ID" value="XM_056694794.1"/>
</dbReference>
<sequence length="1033" mass="113555">MEAKEIKEKHESVHTEGLISHIQLKGLNFQAEGGRQMTKLQTISASWVICDSWAGVAGTIALAISQGGPVTLVYGPILMFFLVGACALTLAELASVYPTAGGQYHWTSILAPKGINRSLSYCCGMTNVFSWIAICTGIAIIPAQLIVGIALFYNPSYTPQPWHYFLIYQAINGCVLLYNITLLKRSLWIHDLSFFVTIATFLVITITCVARSSSHYESSSSVWTTFINDSGWSSGGVAFLTGLVTPNYMYAGIDGALHLAEECKNASTVVPRALMSTLIIGFVTSFAFVIAMLYCTSDLAMIATSNTGVPIYEMWYEATRSPTAATVFVVLLCCAAVFALIGAQQTASRLTWSLARDRAIIGSQWLSEIHPMLKVPVWSLTFNFVVMFIIGCIYLGSSSAFNAFIGSGLVLQHISYAFPAALLMYRMRSEEWLPASRSFRLPGFAGWTVNAITIAFALLVLIFYDFPTVLPVTGSNMNYTSAVLGVMAIFGGINWAIYARRKYDGPRLESRPSSTFQLAYQHSHGSGDAYESSVTGINDIIFALLSMSAPPDKKKGCFQCSKRRIVCDNTEPSCIKCQKKGIECSGLGRIRFSNGVARRGKLKGCTIPVADVSPESAFETQTQAAAAVPRNIRWKADQSGNARRKSAKRRARAHEADTEARATQDGKEPATQAGTSSPIAIDRTQLAHRYPRESIDPIDEVVNQSEDLALALAPAPASPGPIHPWIAPLSPQARMLMSHFADQVAPVMVVLDHVSNGYRDILLPLACEDELLRTAIGVVASQHLALYNPSFQSAADEGRAVIISRLRRDSLQASPDRVFNVSTWATLIVLLVGETITGSSEYSHLLQTLMCLIQNVGQISPSAARDFLNQQSHMFEFLGQPLLGEAHGVQALRLPLDHYLDWTYYDLPSDSEHHKLLHISRLAFIKASQIYLGRVTSNRDQWDLLEDLKRLVSQIDPEQMGSHALVWVCFIAAADSTDPEHRRFFVDRMNQVFMKTKFHNISAGMQSLPAIWSQQASSRWTENLAKLAPTLIM</sequence>
<dbReference type="Proteomes" id="UP001147782">
    <property type="component" value="Unassembled WGS sequence"/>
</dbReference>
<feature type="transmembrane region" description="Helical" evidence="11">
    <location>
        <begin position="192"/>
        <end position="212"/>
    </location>
</feature>
<dbReference type="CDD" id="cd00067">
    <property type="entry name" value="GAL4"/>
    <property type="match status" value="1"/>
</dbReference>
<keyword evidence="8" id="KW-0804">Transcription</keyword>
<dbReference type="GO" id="GO:0003677">
    <property type="term" value="F:DNA binding"/>
    <property type="evidence" value="ECO:0007669"/>
    <property type="project" value="UniProtKB-KW"/>
</dbReference>
<evidence type="ECO:0000256" key="4">
    <source>
        <dbReference type="ARBA" id="ARBA00022989"/>
    </source>
</evidence>
<keyword evidence="9" id="KW-0539">Nucleus</keyword>
<gene>
    <name evidence="13" type="ORF">N7496_001863</name>
</gene>
<reference evidence="13" key="2">
    <citation type="journal article" date="2023" name="IMA Fungus">
        <title>Comparative genomic study of the Penicillium genus elucidates a diverse pangenome and 15 lateral gene transfer events.</title>
        <authorList>
            <person name="Petersen C."/>
            <person name="Sorensen T."/>
            <person name="Nielsen M.R."/>
            <person name="Sondergaard T.E."/>
            <person name="Sorensen J.L."/>
            <person name="Fitzpatrick D.A."/>
            <person name="Frisvad J.C."/>
            <person name="Nielsen K.L."/>
        </authorList>
    </citation>
    <scope>NUCLEOTIDE SEQUENCE</scope>
    <source>
        <strain evidence="13">IBT 29864</strain>
    </source>
</reference>
<dbReference type="GO" id="GO:0016020">
    <property type="term" value="C:membrane"/>
    <property type="evidence" value="ECO:0007669"/>
    <property type="project" value="UniProtKB-SubCell"/>
</dbReference>
<feature type="transmembrane region" description="Helical" evidence="11">
    <location>
        <begin position="45"/>
        <end position="65"/>
    </location>
</feature>
<evidence type="ECO:0000256" key="10">
    <source>
        <dbReference type="SAM" id="MobiDB-lite"/>
    </source>
</evidence>
<reference evidence="13" key="1">
    <citation type="submission" date="2022-11" db="EMBL/GenBank/DDBJ databases">
        <authorList>
            <person name="Petersen C."/>
        </authorList>
    </citation>
    <scope>NUCLEOTIDE SEQUENCE</scope>
    <source>
        <strain evidence="13">IBT 29864</strain>
    </source>
</reference>
<keyword evidence="5" id="KW-0805">Transcription regulation</keyword>
<feature type="domain" description="Zn(2)-C6 fungal-type" evidence="12">
    <location>
        <begin position="556"/>
        <end position="585"/>
    </location>
</feature>
<feature type="transmembrane region" description="Helical" evidence="11">
    <location>
        <begin position="479"/>
        <end position="498"/>
    </location>
</feature>
<dbReference type="GeneID" id="81433971"/>
<evidence type="ECO:0000313" key="13">
    <source>
        <dbReference type="EMBL" id="KAJ5390795.1"/>
    </source>
</evidence>
<evidence type="ECO:0000256" key="8">
    <source>
        <dbReference type="ARBA" id="ARBA00023163"/>
    </source>
</evidence>
<keyword evidence="4 11" id="KW-1133">Transmembrane helix</keyword>
<dbReference type="Pfam" id="PF00172">
    <property type="entry name" value="Zn_clus"/>
    <property type="match status" value="1"/>
</dbReference>
<dbReference type="InterPro" id="IPR002293">
    <property type="entry name" value="AA/rel_permease1"/>
</dbReference>
<keyword evidence="14" id="KW-1185">Reference proteome</keyword>
<dbReference type="SMART" id="SM00066">
    <property type="entry name" value="GAL4"/>
    <property type="match status" value="1"/>
</dbReference>
<evidence type="ECO:0000256" key="9">
    <source>
        <dbReference type="ARBA" id="ARBA00023242"/>
    </source>
</evidence>
<dbReference type="PROSITE" id="PS50048">
    <property type="entry name" value="ZN2_CY6_FUNGAL_2"/>
    <property type="match status" value="1"/>
</dbReference>
<keyword evidence="2" id="KW-0813">Transport</keyword>
<dbReference type="GO" id="GO:0000981">
    <property type="term" value="F:DNA-binding transcription factor activity, RNA polymerase II-specific"/>
    <property type="evidence" value="ECO:0007669"/>
    <property type="project" value="InterPro"/>
</dbReference>
<keyword evidence="3 11" id="KW-0812">Transmembrane</keyword>
<comment type="subcellular location">
    <subcellularLocation>
        <location evidence="1">Membrane</location>
        <topology evidence="1">Multi-pass membrane protein</topology>
    </subcellularLocation>
</comment>
<comment type="caution">
    <text evidence="13">The sequence shown here is derived from an EMBL/GenBank/DDBJ whole genome shotgun (WGS) entry which is preliminary data.</text>
</comment>
<dbReference type="InterPro" id="IPR021858">
    <property type="entry name" value="Fun_TF"/>
</dbReference>
<dbReference type="PANTHER" id="PTHR45649">
    <property type="entry name" value="AMINO-ACID PERMEASE BAT1"/>
    <property type="match status" value="1"/>
</dbReference>
<feature type="transmembrane region" description="Helical" evidence="11">
    <location>
        <begin position="118"/>
        <end position="141"/>
    </location>
</feature>
<feature type="transmembrane region" description="Helical" evidence="11">
    <location>
        <begin position="377"/>
        <end position="397"/>
    </location>
</feature>
<dbReference type="EMBL" id="JAPZBS010000001">
    <property type="protein sequence ID" value="KAJ5390795.1"/>
    <property type="molecule type" value="Genomic_DNA"/>
</dbReference>
<dbReference type="Gene3D" id="1.20.1740.10">
    <property type="entry name" value="Amino acid/polyamine transporter I"/>
    <property type="match status" value="1"/>
</dbReference>
<dbReference type="PANTHER" id="PTHR45649:SF19">
    <property type="entry name" value="TRANSPORTER, PUTATIVE (EUROFUNG)-RELATED"/>
    <property type="match status" value="1"/>
</dbReference>
<feature type="transmembrane region" description="Helical" evidence="11">
    <location>
        <begin position="324"/>
        <end position="343"/>
    </location>
</feature>
<feature type="region of interest" description="Disordered" evidence="10">
    <location>
        <begin position="629"/>
        <end position="684"/>
    </location>
</feature>
<feature type="transmembrane region" description="Helical" evidence="11">
    <location>
        <begin position="273"/>
        <end position="294"/>
    </location>
</feature>
<dbReference type="OrthoDB" id="4476201at2759"/>
<feature type="compositionally biased region" description="Basic residues" evidence="10">
    <location>
        <begin position="642"/>
        <end position="652"/>
    </location>
</feature>
<evidence type="ECO:0000256" key="6">
    <source>
        <dbReference type="ARBA" id="ARBA00023125"/>
    </source>
</evidence>
<accession>A0A9W9VX04</accession>
<dbReference type="PROSITE" id="PS00463">
    <property type="entry name" value="ZN2_CY6_FUNGAL_1"/>
    <property type="match status" value="1"/>
</dbReference>
<organism evidence="13 14">
    <name type="scientific">Penicillium cataractarum</name>
    <dbReference type="NCBI Taxonomy" id="2100454"/>
    <lineage>
        <taxon>Eukaryota</taxon>
        <taxon>Fungi</taxon>
        <taxon>Dikarya</taxon>
        <taxon>Ascomycota</taxon>
        <taxon>Pezizomycotina</taxon>
        <taxon>Eurotiomycetes</taxon>
        <taxon>Eurotiomycetidae</taxon>
        <taxon>Eurotiales</taxon>
        <taxon>Aspergillaceae</taxon>
        <taxon>Penicillium</taxon>
    </lineage>
</organism>
<keyword evidence="6" id="KW-0238">DNA-binding</keyword>
<feature type="transmembrane region" description="Helical" evidence="11">
    <location>
        <begin position="403"/>
        <end position="423"/>
    </location>
</feature>
<dbReference type="GO" id="GO:0022857">
    <property type="term" value="F:transmembrane transporter activity"/>
    <property type="evidence" value="ECO:0007669"/>
    <property type="project" value="InterPro"/>
</dbReference>
<dbReference type="InterPro" id="IPR001138">
    <property type="entry name" value="Zn2Cys6_DnaBD"/>
</dbReference>
<evidence type="ECO:0000256" key="5">
    <source>
        <dbReference type="ARBA" id="ARBA00023015"/>
    </source>
</evidence>